<dbReference type="EMBL" id="CP000383">
    <property type="protein sequence ID" value="ABG59507.1"/>
    <property type="molecule type" value="Genomic_DNA"/>
</dbReference>
<feature type="transmembrane region" description="Helical" evidence="6">
    <location>
        <begin position="75"/>
        <end position="96"/>
    </location>
</feature>
<evidence type="ECO:0000256" key="3">
    <source>
        <dbReference type="ARBA" id="ARBA00022692"/>
    </source>
</evidence>
<dbReference type="InterPro" id="IPR050638">
    <property type="entry name" value="AA-Vitamin_Transporters"/>
</dbReference>
<dbReference type="Proteomes" id="UP000001822">
    <property type="component" value="Chromosome"/>
</dbReference>
<name>A0A6N4ST13_CYTH3</name>
<evidence type="ECO:0000259" key="7">
    <source>
        <dbReference type="Pfam" id="PF00892"/>
    </source>
</evidence>
<gene>
    <name evidence="8" type="primary">yicL</name>
    <name evidence="8" type="ordered locus">CHU_2244</name>
</gene>
<dbReference type="RefSeq" id="WP_011585624.1">
    <property type="nucleotide sequence ID" value="NC_008255.1"/>
</dbReference>
<organism evidence="8 9">
    <name type="scientific">Cytophaga hutchinsonii (strain ATCC 33406 / DSM 1761 / CIP 103989 / NBRC 15051 / NCIMB 9469 / D465)</name>
    <dbReference type="NCBI Taxonomy" id="269798"/>
    <lineage>
        <taxon>Bacteria</taxon>
        <taxon>Pseudomonadati</taxon>
        <taxon>Bacteroidota</taxon>
        <taxon>Cytophagia</taxon>
        <taxon>Cytophagales</taxon>
        <taxon>Cytophagaceae</taxon>
        <taxon>Cytophaga</taxon>
    </lineage>
</organism>
<keyword evidence="9" id="KW-1185">Reference proteome</keyword>
<proteinExistence type="predicted"/>
<feature type="transmembrane region" description="Helical" evidence="6">
    <location>
        <begin position="278"/>
        <end position="295"/>
    </location>
</feature>
<dbReference type="InterPro" id="IPR037185">
    <property type="entry name" value="EmrE-like"/>
</dbReference>
<feature type="transmembrane region" description="Helical" evidence="6">
    <location>
        <begin position="43"/>
        <end position="59"/>
    </location>
</feature>
<evidence type="ECO:0000313" key="8">
    <source>
        <dbReference type="EMBL" id="ABG59507.1"/>
    </source>
</evidence>
<feature type="transmembrane region" description="Helical" evidence="6">
    <location>
        <begin position="252"/>
        <end position="272"/>
    </location>
</feature>
<protein>
    <submittedName>
        <fullName evidence="8">Permease, DMT family</fullName>
    </submittedName>
</protein>
<keyword evidence="2" id="KW-1003">Cell membrane</keyword>
<evidence type="ECO:0000256" key="5">
    <source>
        <dbReference type="ARBA" id="ARBA00023136"/>
    </source>
</evidence>
<dbReference type="PANTHER" id="PTHR32322:SF18">
    <property type="entry name" value="S-ADENOSYLMETHIONINE_S-ADENOSYLHOMOCYSTEINE TRANSPORTER"/>
    <property type="match status" value="1"/>
</dbReference>
<dbReference type="KEGG" id="chu:CHU_2244"/>
<feature type="transmembrane region" description="Helical" evidence="6">
    <location>
        <begin position="218"/>
        <end position="240"/>
    </location>
</feature>
<sequence>MGKSIPAGGIAKALASALLWGISGTFAQYVFEEKHIDPSWLVTMRLLVSGFTLLVFGAFKRDKDFILIWQNKRDVVQLILFAMLGMFAVQYTYFAAIVASNAATATVLQYTGPVFIVVYFAILQKKIPVAIELAAIVLAFTGVFFLVTHGDIHSLAISSEAFVWGISSAVALMMYSILPIPLLQKYSSFPVIGWGMLLGGIIPVFIAAPWNITGIWDVYTFLSVSFIILLGSLAAFYMYITAVKEIGAQTASLLACTEPLAAVLLSVCWLHVSFLWSDWVGTICILITILLLSSMKK</sequence>
<evidence type="ECO:0000256" key="6">
    <source>
        <dbReference type="SAM" id="Phobius"/>
    </source>
</evidence>
<dbReference type="InterPro" id="IPR000620">
    <property type="entry name" value="EamA_dom"/>
</dbReference>
<evidence type="ECO:0000313" key="9">
    <source>
        <dbReference type="Proteomes" id="UP000001822"/>
    </source>
</evidence>
<evidence type="ECO:0000256" key="1">
    <source>
        <dbReference type="ARBA" id="ARBA00004651"/>
    </source>
</evidence>
<dbReference type="SUPFAM" id="SSF103481">
    <property type="entry name" value="Multidrug resistance efflux transporter EmrE"/>
    <property type="match status" value="2"/>
</dbReference>
<feature type="domain" description="EamA" evidence="7">
    <location>
        <begin position="163"/>
        <end position="293"/>
    </location>
</feature>
<feature type="transmembrane region" description="Helical" evidence="6">
    <location>
        <begin position="129"/>
        <end position="149"/>
    </location>
</feature>
<dbReference type="GO" id="GO:0005886">
    <property type="term" value="C:plasma membrane"/>
    <property type="evidence" value="ECO:0007669"/>
    <property type="project" value="UniProtKB-SubCell"/>
</dbReference>
<feature type="transmembrane region" description="Helical" evidence="6">
    <location>
        <begin position="102"/>
        <end position="122"/>
    </location>
</feature>
<dbReference type="Pfam" id="PF00892">
    <property type="entry name" value="EamA"/>
    <property type="match status" value="2"/>
</dbReference>
<dbReference type="OrthoDB" id="9810818at2"/>
<evidence type="ECO:0000256" key="4">
    <source>
        <dbReference type="ARBA" id="ARBA00022989"/>
    </source>
</evidence>
<keyword evidence="3 6" id="KW-0812">Transmembrane</keyword>
<dbReference type="AlphaFoldDB" id="A0A6N4ST13"/>
<reference evidence="8 9" key="1">
    <citation type="journal article" date="2007" name="Appl. Environ. Microbiol.">
        <title>Genome sequence of the cellulolytic gliding bacterium Cytophaga hutchinsonii.</title>
        <authorList>
            <person name="Xie G."/>
            <person name="Bruce D.C."/>
            <person name="Challacombe J.F."/>
            <person name="Chertkov O."/>
            <person name="Detter J.C."/>
            <person name="Gilna P."/>
            <person name="Han C.S."/>
            <person name="Lucas S."/>
            <person name="Misra M."/>
            <person name="Myers G.L."/>
            <person name="Richardson P."/>
            <person name="Tapia R."/>
            <person name="Thayer N."/>
            <person name="Thompson L.S."/>
            <person name="Brettin T.S."/>
            <person name="Henrissat B."/>
            <person name="Wilson D.B."/>
            <person name="McBride M.J."/>
        </authorList>
    </citation>
    <scope>NUCLEOTIDE SEQUENCE [LARGE SCALE GENOMIC DNA]</scope>
    <source>
        <strain evidence="9">ATCC 33406 / DSM 1761 / CIP 103989 / NBRC 15051 / NCIMB 9469 / D465</strain>
    </source>
</reference>
<feature type="domain" description="EamA" evidence="7">
    <location>
        <begin position="9"/>
        <end position="147"/>
    </location>
</feature>
<feature type="transmembrane region" description="Helical" evidence="6">
    <location>
        <begin position="192"/>
        <end position="212"/>
    </location>
</feature>
<feature type="transmembrane region" description="Helical" evidence="6">
    <location>
        <begin position="161"/>
        <end position="180"/>
    </location>
</feature>
<accession>A0A6N4ST13</accession>
<keyword evidence="5 6" id="KW-0472">Membrane</keyword>
<evidence type="ECO:0000256" key="2">
    <source>
        <dbReference type="ARBA" id="ARBA00022475"/>
    </source>
</evidence>
<dbReference type="PANTHER" id="PTHR32322">
    <property type="entry name" value="INNER MEMBRANE TRANSPORTER"/>
    <property type="match status" value="1"/>
</dbReference>
<comment type="subcellular location">
    <subcellularLocation>
        <location evidence="1">Cell membrane</location>
        <topology evidence="1">Multi-pass membrane protein</topology>
    </subcellularLocation>
</comment>
<keyword evidence="4 6" id="KW-1133">Transmembrane helix</keyword>